<gene>
    <name evidence="1" type="ordered locus">Mpal_1531</name>
</gene>
<dbReference type="InterPro" id="IPR036102">
    <property type="entry name" value="OsmC/Ohrsf"/>
</dbReference>
<evidence type="ECO:0000313" key="2">
    <source>
        <dbReference type="Proteomes" id="UP000002457"/>
    </source>
</evidence>
<dbReference type="Proteomes" id="UP000002457">
    <property type="component" value="Chromosome"/>
</dbReference>
<dbReference type="InterPro" id="IPR015946">
    <property type="entry name" value="KH_dom-like_a/b"/>
</dbReference>
<protein>
    <submittedName>
        <fullName evidence="1">OsmC family protein</fullName>
    </submittedName>
</protein>
<dbReference type="PANTHER" id="PTHR34352">
    <property type="entry name" value="PROTEIN YHFA"/>
    <property type="match status" value="1"/>
</dbReference>
<dbReference type="AlphaFoldDB" id="B8GIN2"/>
<accession>B8GIN2</accession>
<reference evidence="1 2" key="1">
    <citation type="journal article" date="2015" name="Genome Announc.">
        <title>Complete Genome Sequence of Methanosphaerula palustris E1-9CT, a Hydrogenotrophic Methanogen Isolated from a Minerotrophic Fen Peatland.</title>
        <authorList>
            <person name="Cadillo-Quiroz H."/>
            <person name="Browne P."/>
            <person name="Kyrpides N."/>
            <person name="Woyke T."/>
            <person name="Goodwin L."/>
            <person name="Detter C."/>
            <person name="Yavitt J.B."/>
            <person name="Zinder S.H."/>
        </authorList>
    </citation>
    <scope>NUCLEOTIDE SEQUENCE [LARGE SCALE GENOMIC DNA]</scope>
    <source>
        <strain evidence="2">ATCC BAA-1556 / DSM 19958 / E1-9c</strain>
    </source>
</reference>
<organism evidence="1 2">
    <name type="scientific">Methanosphaerula palustris (strain ATCC BAA-1556 / DSM 19958 / E1-9c)</name>
    <dbReference type="NCBI Taxonomy" id="521011"/>
    <lineage>
        <taxon>Archaea</taxon>
        <taxon>Methanobacteriati</taxon>
        <taxon>Methanobacteriota</taxon>
        <taxon>Stenosarchaea group</taxon>
        <taxon>Methanomicrobia</taxon>
        <taxon>Methanomicrobiales</taxon>
        <taxon>Methanoregulaceae</taxon>
        <taxon>Methanosphaerula</taxon>
    </lineage>
</organism>
<evidence type="ECO:0000313" key="1">
    <source>
        <dbReference type="EMBL" id="ACL16845.1"/>
    </source>
</evidence>
<dbReference type="eggNOG" id="arCOG03686">
    <property type="taxonomic scope" value="Archaea"/>
</dbReference>
<name>B8GIN2_METPE</name>
<dbReference type="PANTHER" id="PTHR34352:SF1">
    <property type="entry name" value="PROTEIN YHFA"/>
    <property type="match status" value="1"/>
</dbReference>
<dbReference type="Gene3D" id="3.30.300.20">
    <property type="match status" value="1"/>
</dbReference>
<dbReference type="SUPFAM" id="SSF82784">
    <property type="entry name" value="OsmC-like"/>
    <property type="match status" value="1"/>
</dbReference>
<proteinExistence type="predicted"/>
<keyword evidence="2" id="KW-1185">Reference proteome</keyword>
<dbReference type="InterPro" id="IPR003718">
    <property type="entry name" value="OsmC/Ohr_fam"/>
</dbReference>
<dbReference type="EMBL" id="CP001338">
    <property type="protein sequence ID" value="ACL16845.1"/>
    <property type="molecule type" value="Genomic_DNA"/>
</dbReference>
<dbReference type="STRING" id="521011.Mpal_1531"/>
<dbReference type="HOGENOM" id="CLU_1700277_0_0_2"/>
<sequence length="154" mass="16839">MEDLLYDNQKAVKNMKPTSVVMNITYEGDLKFLAENSAGQIIPIEPGLVLGGSGTTPTPIDYLLASLGSCAGIKVLLDLQGNRVWPDSLRVTITGTRKETPPTVFERLHLTFIITGTLNDRIVADAIQETMTLMCPVAVMIGRAAEVTWEYRIS</sequence>
<dbReference type="KEGG" id="mpl:Mpal_1531"/>
<dbReference type="Pfam" id="PF02566">
    <property type="entry name" value="OsmC"/>
    <property type="match status" value="1"/>
</dbReference>